<feature type="domain" description="Glycoside hydrolase family 3 N-terminal" evidence="10">
    <location>
        <begin position="54"/>
        <end position="405"/>
    </location>
</feature>
<comment type="caution">
    <text evidence="12">The sequence shown here is derived from an EMBL/GenBank/DDBJ whole genome shotgun (WGS) entry which is preliminary data.</text>
</comment>
<evidence type="ECO:0000256" key="1">
    <source>
        <dbReference type="ARBA" id="ARBA00000448"/>
    </source>
</evidence>
<dbReference type="InterPro" id="IPR002772">
    <property type="entry name" value="Glyco_hydro_3_C"/>
</dbReference>
<proteinExistence type="inferred from homology"/>
<dbReference type="EMBL" id="JAGMUV010000009">
    <property type="protein sequence ID" value="KAH7143437.1"/>
    <property type="molecule type" value="Genomic_DNA"/>
</dbReference>
<evidence type="ECO:0000256" key="7">
    <source>
        <dbReference type="ARBA" id="ARBA00023277"/>
    </source>
</evidence>
<comment type="similarity">
    <text evidence="2">Belongs to the glycosyl hydrolase 3 family.</text>
</comment>
<evidence type="ECO:0000256" key="5">
    <source>
        <dbReference type="ARBA" id="ARBA00022801"/>
    </source>
</evidence>
<dbReference type="InterPro" id="IPR051915">
    <property type="entry name" value="Cellulose_Degrad_GH3"/>
</dbReference>
<dbReference type="SUPFAM" id="SSF51445">
    <property type="entry name" value="(Trans)glycosidases"/>
    <property type="match status" value="1"/>
</dbReference>
<keyword evidence="4" id="KW-0732">Signal</keyword>
<dbReference type="SUPFAM" id="SSF52279">
    <property type="entry name" value="Beta-D-glucan exohydrolase, C-terminal domain"/>
    <property type="match status" value="1"/>
</dbReference>
<sequence length="618" mass="68561">MRRSNSDTVQIHRLNPLSTRQRTNMSDNQVTDAPYRDASLSIDARVDDLLKRMTLEEKVGQMFHNMIVQGPNGSLAEANPDFNLESTEHSVATKLMTHFNLLGPVVDVATTAKWYNNLQTRARATRLGIPITLSTDPRNHFNQNIGTSSRAGALSQWPETLGFAALRSPELVRRFADIARQEYVALGLRCALHPQIDLATEYRWARINGTFGEDADLSAELVKAYIEGFQGTSLGTSSVSTMVKHFPGGGPLLNGEDSHFTYGRKQVYPGNNFDYHLRPFIAAIETGASQIMPSYGMPVGLECEEVAFAFNRAMITDLLRRKLNFQGVICTDWGLITDAVIRGQDMPARAWGCEDLSELDRAKKLLDAGCDQFGGESRTDLVLQLVKEDIVPESRIDESVRRLLREKFVLGLFDNPFVQVDEAVKVVGSPEFLAEAFDAQMKSVTLLTNHDDILPLQPSRKQKVYVENINASAAEQLGLEVVKDLKEADIAIIRLQAPFEPRPGGFESMFHAGSLNFSEETKLRVAELRAHVPTIVDLYLDRPVVLSPILESASAVLVNYGTSDDGLVKVITGHVAPQGKLPFDLPSSMEAVEKSHSDVPYDTENPLFRFGHGLEYSR</sequence>
<keyword evidence="6" id="KW-0325">Glycoprotein</keyword>
<dbReference type="PANTHER" id="PTHR30620:SF16">
    <property type="entry name" value="LYSOSOMAL BETA GLUCOSIDASE"/>
    <property type="match status" value="1"/>
</dbReference>
<evidence type="ECO:0000259" key="10">
    <source>
        <dbReference type="Pfam" id="PF00933"/>
    </source>
</evidence>
<accession>A0A9P9ENH1</accession>
<reference evidence="12" key="1">
    <citation type="journal article" date="2021" name="Nat. Commun.">
        <title>Genetic determinants of endophytism in the Arabidopsis root mycobiome.</title>
        <authorList>
            <person name="Mesny F."/>
            <person name="Miyauchi S."/>
            <person name="Thiergart T."/>
            <person name="Pickel B."/>
            <person name="Atanasova L."/>
            <person name="Karlsson M."/>
            <person name="Huettel B."/>
            <person name="Barry K.W."/>
            <person name="Haridas S."/>
            <person name="Chen C."/>
            <person name="Bauer D."/>
            <person name="Andreopoulos W."/>
            <person name="Pangilinan J."/>
            <person name="LaButti K."/>
            <person name="Riley R."/>
            <person name="Lipzen A."/>
            <person name="Clum A."/>
            <person name="Drula E."/>
            <person name="Henrissat B."/>
            <person name="Kohler A."/>
            <person name="Grigoriev I.V."/>
            <person name="Martin F.M."/>
            <person name="Hacquard S."/>
        </authorList>
    </citation>
    <scope>NUCLEOTIDE SEQUENCE</scope>
    <source>
        <strain evidence="12">MPI-CAGE-AT-0147</strain>
    </source>
</reference>
<keyword evidence="9" id="KW-0624">Polysaccharide degradation</keyword>
<keyword evidence="7" id="KW-0119">Carbohydrate metabolism</keyword>
<dbReference type="GO" id="GO:0008422">
    <property type="term" value="F:beta-glucosidase activity"/>
    <property type="evidence" value="ECO:0007669"/>
    <property type="project" value="UniProtKB-EC"/>
</dbReference>
<evidence type="ECO:0000313" key="12">
    <source>
        <dbReference type="EMBL" id="KAH7143437.1"/>
    </source>
</evidence>
<protein>
    <recommendedName>
        <fullName evidence="3">beta-glucosidase</fullName>
        <ecNumber evidence="3">3.2.1.21</ecNumber>
    </recommendedName>
</protein>
<keyword evidence="13" id="KW-1185">Reference proteome</keyword>
<dbReference type="PANTHER" id="PTHR30620">
    <property type="entry name" value="PERIPLASMIC BETA-GLUCOSIDASE-RELATED"/>
    <property type="match status" value="1"/>
</dbReference>
<evidence type="ECO:0000259" key="11">
    <source>
        <dbReference type="Pfam" id="PF01915"/>
    </source>
</evidence>
<dbReference type="Gene3D" id="3.40.50.1700">
    <property type="entry name" value="Glycoside hydrolase family 3 C-terminal domain"/>
    <property type="match status" value="1"/>
</dbReference>
<dbReference type="InterPro" id="IPR036881">
    <property type="entry name" value="Glyco_hydro_3_C_sf"/>
</dbReference>
<evidence type="ECO:0000256" key="4">
    <source>
        <dbReference type="ARBA" id="ARBA00022729"/>
    </source>
</evidence>
<dbReference type="Proteomes" id="UP000738349">
    <property type="component" value="Unassembled WGS sequence"/>
</dbReference>
<evidence type="ECO:0000256" key="3">
    <source>
        <dbReference type="ARBA" id="ARBA00012744"/>
    </source>
</evidence>
<dbReference type="PRINTS" id="PR00133">
    <property type="entry name" value="GLHYDRLASE3"/>
</dbReference>
<feature type="domain" description="Glycoside hydrolase family 3 C-terminal" evidence="11">
    <location>
        <begin position="480"/>
        <end position="616"/>
    </location>
</feature>
<dbReference type="InterPro" id="IPR036962">
    <property type="entry name" value="Glyco_hydro_3_N_sf"/>
</dbReference>
<dbReference type="InterPro" id="IPR017853">
    <property type="entry name" value="GH"/>
</dbReference>
<evidence type="ECO:0000256" key="9">
    <source>
        <dbReference type="ARBA" id="ARBA00023326"/>
    </source>
</evidence>
<dbReference type="AlphaFoldDB" id="A0A9P9ENH1"/>
<evidence type="ECO:0000256" key="6">
    <source>
        <dbReference type="ARBA" id="ARBA00023180"/>
    </source>
</evidence>
<dbReference type="Pfam" id="PF01915">
    <property type="entry name" value="Glyco_hydro_3_C"/>
    <property type="match status" value="1"/>
</dbReference>
<organism evidence="12 13">
    <name type="scientific">Dactylonectria macrodidyma</name>
    <dbReference type="NCBI Taxonomy" id="307937"/>
    <lineage>
        <taxon>Eukaryota</taxon>
        <taxon>Fungi</taxon>
        <taxon>Dikarya</taxon>
        <taxon>Ascomycota</taxon>
        <taxon>Pezizomycotina</taxon>
        <taxon>Sordariomycetes</taxon>
        <taxon>Hypocreomycetidae</taxon>
        <taxon>Hypocreales</taxon>
        <taxon>Nectriaceae</taxon>
        <taxon>Dactylonectria</taxon>
    </lineage>
</organism>
<keyword evidence="5" id="KW-0378">Hydrolase</keyword>
<dbReference type="Gene3D" id="3.20.20.300">
    <property type="entry name" value="Glycoside hydrolase, family 3, N-terminal domain"/>
    <property type="match status" value="1"/>
</dbReference>
<dbReference type="Pfam" id="PF00933">
    <property type="entry name" value="Glyco_hydro_3"/>
    <property type="match status" value="1"/>
</dbReference>
<evidence type="ECO:0000256" key="8">
    <source>
        <dbReference type="ARBA" id="ARBA00023295"/>
    </source>
</evidence>
<dbReference type="InterPro" id="IPR001764">
    <property type="entry name" value="Glyco_hydro_3_N"/>
</dbReference>
<gene>
    <name evidence="12" type="ORF">EDB81DRAFT_795681</name>
</gene>
<dbReference type="EC" id="3.2.1.21" evidence="3"/>
<evidence type="ECO:0000256" key="2">
    <source>
        <dbReference type="ARBA" id="ARBA00005336"/>
    </source>
</evidence>
<evidence type="ECO:0000313" key="13">
    <source>
        <dbReference type="Proteomes" id="UP000738349"/>
    </source>
</evidence>
<keyword evidence="8" id="KW-0326">Glycosidase</keyword>
<name>A0A9P9ENH1_9HYPO</name>
<dbReference type="GO" id="GO:0009251">
    <property type="term" value="P:glucan catabolic process"/>
    <property type="evidence" value="ECO:0007669"/>
    <property type="project" value="TreeGrafter"/>
</dbReference>
<comment type="catalytic activity">
    <reaction evidence="1">
        <text>Hydrolysis of terminal, non-reducing beta-D-glucosyl residues with release of beta-D-glucose.</text>
        <dbReference type="EC" id="3.2.1.21"/>
    </reaction>
</comment>
<dbReference type="OrthoDB" id="416222at2759"/>